<sequence precursor="true">MNSSPFHQQNTRPSQSLTRREMLWQSGGGLGGIAAAMLMAGDGLLAQDSASSQAKQPFPTTPGILGGVLHHPPKAKRVVQLFMSGAASHIDLWDYKPELEKHHGEPSDFGEKVEAFQNGLGPWLKSPWSWKAHGDCGKMLSEITEPMGACVDDMAFIHNMVGKTGVHSQATLLQATGFVTPGFPGMGAWISYGLGSLNDNLPTFVVLPDHRGFGPSGPKNWASGFLPAQHQGTVIRPGTASPINDLFPPAYANQSRDEEAAMRALMAKLNTEHQNERPGDSRLEARIKSYELAAQMQLSAPEALNIADEPAHILKLYGLDHGKTSFPDEINEVEETEYFGRKCLVARRLLERGVRFVQIWSGCDNGFPRRNWDSHEDLKRDHAPLSLGMSRGAAGLIQDLKQRGMLEDTIVLWTTEFGRMPSSQGTVGRDHNPYVFTNWLAGGGVKGGVSYGPSDQWGFRPLDREHPTQVYDVHATILHLLGIDHTRLTLRHNGIDRRLTDVHGHVIRDVIA</sequence>
<dbReference type="InterPro" id="IPR006311">
    <property type="entry name" value="TAT_signal"/>
</dbReference>
<evidence type="ECO:0000313" key="1">
    <source>
        <dbReference type="EMBL" id="ADB16873.1"/>
    </source>
</evidence>
<keyword evidence="2" id="KW-1185">Reference proteome</keyword>
<gene>
    <name evidence="1" type="ordered locus">Psta_2202</name>
</gene>
<proteinExistence type="predicted"/>
<dbReference type="AlphaFoldDB" id="D2R2N3"/>
<dbReference type="OrthoDB" id="127333at2"/>
<dbReference type="InterPro" id="IPR017850">
    <property type="entry name" value="Alkaline_phosphatase_core_sf"/>
</dbReference>
<evidence type="ECO:0000313" key="2">
    <source>
        <dbReference type="Proteomes" id="UP000001887"/>
    </source>
</evidence>
<dbReference type="PANTHER" id="PTHR43737:SF1">
    <property type="entry name" value="DUF1501 DOMAIN-CONTAINING PROTEIN"/>
    <property type="match status" value="1"/>
</dbReference>
<dbReference type="eggNOG" id="COG4102">
    <property type="taxonomic scope" value="Bacteria"/>
</dbReference>
<dbReference type="PROSITE" id="PS51318">
    <property type="entry name" value="TAT"/>
    <property type="match status" value="1"/>
</dbReference>
<protein>
    <recommendedName>
        <fullName evidence="3">Sulfatase</fullName>
    </recommendedName>
</protein>
<dbReference type="EMBL" id="CP001848">
    <property type="protein sequence ID" value="ADB16873.1"/>
    <property type="molecule type" value="Genomic_DNA"/>
</dbReference>
<accession>D2R2N3</accession>
<dbReference type="PANTHER" id="PTHR43737">
    <property type="entry name" value="BLL7424 PROTEIN"/>
    <property type="match status" value="1"/>
</dbReference>
<dbReference type="STRING" id="530564.Psta_2202"/>
<organism evidence="1 2">
    <name type="scientific">Pirellula staleyi (strain ATCC 27377 / DSM 6068 / ICPB 4128)</name>
    <name type="common">Pirella staleyi</name>
    <dbReference type="NCBI Taxonomy" id="530564"/>
    <lineage>
        <taxon>Bacteria</taxon>
        <taxon>Pseudomonadati</taxon>
        <taxon>Planctomycetota</taxon>
        <taxon>Planctomycetia</taxon>
        <taxon>Pirellulales</taxon>
        <taxon>Pirellulaceae</taxon>
        <taxon>Pirellula</taxon>
    </lineage>
</organism>
<dbReference type="InterPro" id="IPR010869">
    <property type="entry name" value="DUF1501"/>
</dbReference>
<evidence type="ECO:0008006" key="3">
    <source>
        <dbReference type="Google" id="ProtNLM"/>
    </source>
</evidence>
<name>D2R2N3_PIRSD</name>
<reference evidence="1 2" key="1">
    <citation type="journal article" date="2009" name="Stand. Genomic Sci.">
        <title>Complete genome sequence of Pirellula staleyi type strain (ATCC 27377).</title>
        <authorList>
            <person name="Clum A."/>
            <person name="Tindall B.J."/>
            <person name="Sikorski J."/>
            <person name="Ivanova N."/>
            <person name="Mavrommatis K."/>
            <person name="Lucas S."/>
            <person name="Glavina del Rio T."/>
            <person name="Nolan M."/>
            <person name="Chen F."/>
            <person name="Tice H."/>
            <person name="Pitluck S."/>
            <person name="Cheng J.F."/>
            <person name="Chertkov O."/>
            <person name="Brettin T."/>
            <person name="Han C."/>
            <person name="Detter J.C."/>
            <person name="Kuske C."/>
            <person name="Bruce D."/>
            <person name="Goodwin L."/>
            <person name="Ovchinikova G."/>
            <person name="Pati A."/>
            <person name="Mikhailova N."/>
            <person name="Chen A."/>
            <person name="Palaniappan K."/>
            <person name="Land M."/>
            <person name="Hauser L."/>
            <person name="Chang Y.J."/>
            <person name="Jeffries C.D."/>
            <person name="Chain P."/>
            <person name="Rohde M."/>
            <person name="Goker M."/>
            <person name="Bristow J."/>
            <person name="Eisen J.A."/>
            <person name="Markowitz V."/>
            <person name="Hugenholtz P."/>
            <person name="Kyrpides N.C."/>
            <person name="Klenk H.P."/>
            <person name="Lapidus A."/>
        </authorList>
    </citation>
    <scope>NUCLEOTIDE SEQUENCE [LARGE SCALE GENOMIC DNA]</scope>
    <source>
        <strain evidence="2">ATCC 27377 / DSM 6068 / ICPB 4128</strain>
    </source>
</reference>
<dbReference type="Pfam" id="PF07394">
    <property type="entry name" value="DUF1501"/>
    <property type="match status" value="1"/>
</dbReference>
<dbReference type="KEGG" id="psl:Psta_2202"/>
<dbReference type="Proteomes" id="UP000001887">
    <property type="component" value="Chromosome"/>
</dbReference>
<dbReference type="SUPFAM" id="SSF53649">
    <property type="entry name" value="Alkaline phosphatase-like"/>
    <property type="match status" value="1"/>
</dbReference>
<dbReference type="HOGENOM" id="CLU_035908_0_0_0"/>